<feature type="domain" description="N-acetyltransferase" evidence="1">
    <location>
        <begin position="13"/>
        <end position="176"/>
    </location>
</feature>
<evidence type="ECO:0000259" key="1">
    <source>
        <dbReference type="PROSITE" id="PS51186"/>
    </source>
</evidence>
<dbReference type="AlphaFoldDB" id="A0A511UYP8"/>
<dbReference type="InterPro" id="IPR000182">
    <property type="entry name" value="GNAT_dom"/>
</dbReference>
<sequence>MSFIFRMDQFNTFTIKKATLEDVQFVFQMLHDIAQTLKQKGIQQWEYLLDYQAILEVEAAVVEGTTYIVVDKEQLVATFNLTHDQSEWDQALWGERKDDALYLHRLAVHPMYRHQQIGLELLFWIEKNLSVTNGLIRLDCVGENHVLNEFYRQAGYMFQKTVDIEGTPFSLYEKTF</sequence>
<dbReference type="EMBL" id="BJXW01000022">
    <property type="protein sequence ID" value="GEN31760.1"/>
    <property type="molecule type" value="Genomic_DNA"/>
</dbReference>
<dbReference type="CDD" id="cd04301">
    <property type="entry name" value="NAT_SF"/>
    <property type="match status" value="1"/>
</dbReference>
<dbReference type="InterPro" id="IPR016181">
    <property type="entry name" value="Acyl_CoA_acyltransferase"/>
</dbReference>
<dbReference type="SUPFAM" id="SSF55729">
    <property type="entry name" value="Acyl-CoA N-acyltransferases (Nat)"/>
    <property type="match status" value="1"/>
</dbReference>
<dbReference type="Gene3D" id="3.40.630.30">
    <property type="match status" value="1"/>
</dbReference>
<keyword evidence="3" id="KW-1185">Reference proteome</keyword>
<dbReference type="Pfam" id="PF00583">
    <property type="entry name" value="Acetyltransf_1"/>
    <property type="match status" value="1"/>
</dbReference>
<dbReference type="OrthoDB" id="6382410at2"/>
<dbReference type="RefSeq" id="WP_146938143.1">
    <property type="nucleotide sequence ID" value="NZ_BJXW01000022.1"/>
</dbReference>
<name>A0A511UYP8_9BACI</name>
<dbReference type="Proteomes" id="UP000321491">
    <property type="component" value="Unassembled WGS sequence"/>
</dbReference>
<organism evidence="2 3">
    <name type="scientific">Cerasibacillus quisquiliarum</name>
    <dbReference type="NCBI Taxonomy" id="227865"/>
    <lineage>
        <taxon>Bacteria</taxon>
        <taxon>Bacillati</taxon>
        <taxon>Bacillota</taxon>
        <taxon>Bacilli</taxon>
        <taxon>Bacillales</taxon>
        <taxon>Bacillaceae</taxon>
        <taxon>Cerasibacillus</taxon>
    </lineage>
</organism>
<protein>
    <submittedName>
        <fullName evidence="2">N-acetyltransferase</fullName>
    </submittedName>
</protein>
<gene>
    <name evidence="2" type="ORF">CQU01_19980</name>
</gene>
<dbReference type="GO" id="GO:0016747">
    <property type="term" value="F:acyltransferase activity, transferring groups other than amino-acyl groups"/>
    <property type="evidence" value="ECO:0007669"/>
    <property type="project" value="InterPro"/>
</dbReference>
<accession>A0A511UYP8</accession>
<dbReference type="PROSITE" id="PS51186">
    <property type="entry name" value="GNAT"/>
    <property type="match status" value="1"/>
</dbReference>
<keyword evidence="2" id="KW-0808">Transferase</keyword>
<comment type="caution">
    <text evidence="2">The sequence shown here is derived from an EMBL/GenBank/DDBJ whole genome shotgun (WGS) entry which is preliminary data.</text>
</comment>
<proteinExistence type="predicted"/>
<reference evidence="2 3" key="1">
    <citation type="submission" date="2019-07" db="EMBL/GenBank/DDBJ databases">
        <title>Whole genome shotgun sequence of Cerasibacillus quisquiliarum NBRC 102429.</title>
        <authorList>
            <person name="Hosoyama A."/>
            <person name="Uohara A."/>
            <person name="Ohji S."/>
            <person name="Ichikawa N."/>
        </authorList>
    </citation>
    <scope>NUCLEOTIDE SEQUENCE [LARGE SCALE GENOMIC DNA]</scope>
    <source>
        <strain evidence="2 3">NBRC 102429</strain>
    </source>
</reference>
<evidence type="ECO:0000313" key="3">
    <source>
        <dbReference type="Proteomes" id="UP000321491"/>
    </source>
</evidence>
<evidence type="ECO:0000313" key="2">
    <source>
        <dbReference type="EMBL" id="GEN31760.1"/>
    </source>
</evidence>